<organism evidence="2 3">
    <name type="scientific">Cuscuta epithymum</name>
    <dbReference type="NCBI Taxonomy" id="186058"/>
    <lineage>
        <taxon>Eukaryota</taxon>
        <taxon>Viridiplantae</taxon>
        <taxon>Streptophyta</taxon>
        <taxon>Embryophyta</taxon>
        <taxon>Tracheophyta</taxon>
        <taxon>Spermatophyta</taxon>
        <taxon>Magnoliopsida</taxon>
        <taxon>eudicotyledons</taxon>
        <taxon>Gunneridae</taxon>
        <taxon>Pentapetalae</taxon>
        <taxon>asterids</taxon>
        <taxon>lamiids</taxon>
        <taxon>Solanales</taxon>
        <taxon>Convolvulaceae</taxon>
        <taxon>Cuscuteae</taxon>
        <taxon>Cuscuta</taxon>
        <taxon>Cuscuta subgen. Cuscuta</taxon>
    </lineage>
</organism>
<evidence type="ECO:0000313" key="3">
    <source>
        <dbReference type="Proteomes" id="UP001152523"/>
    </source>
</evidence>
<name>A0AAV0ENJ4_9ASTE</name>
<dbReference type="InterPro" id="IPR009003">
    <property type="entry name" value="Peptidase_S1_PA"/>
</dbReference>
<comment type="caution">
    <text evidence="2">The sequence shown here is derived from an EMBL/GenBank/DDBJ whole genome shotgun (WGS) entry which is preliminary data.</text>
</comment>
<feature type="compositionally biased region" description="Basic and acidic residues" evidence="1">
    <location>
        <begin position="203"/>
        <end position="212"/>
    </location>
</feature>
<dbReference type="EMBL" id="CAMAPF010000937">
    <property type="protein sequence ID" value="CAH9125430.1"/>
    <property type="molecule type" value="Genomic_DNA"/>
</dbReference>
<evidence type="ECO:0000313" key="2">
    <source>
        <dbReference type="EMBL" id="CAH9125430.1"/>
    </source>
</evidence>
<dbReference type="InterPro" id="IPR043504">
    <property type="entry name" value="Peptidase_S1_PA_chymotrypsin"/>
</dbReference>
<dbReference type="SUPFAM" id="SSF50494">
    <property type="entry name" value="Trypsin-like serine proteases"/>
    <property type="match status" value="1"/>
</dbReference>
<gene>
    <name evidence="2" type="ORF">CEPIT_LOCUS26761</name>
</gene>
<reference evidence="2" key="1">
    <citation type="submission" date="2022-07" db="EMBL/GenBank/DDBJ databases">
        <authorList>
            <person name="Macas J."/>
            <person name="Novak P."/>
            <person name="Neumann P."/>
        </authorList>
    </citation>
    <scope>NUCLEOTIDE SEQUENCE</scope>
</reference>
<dbReference type="Pfam" id="PF13365">
    <property type="entry name" value="Trypsin_2"/>
    <property type="match status" value="1"/>
</dbReference>
<dbReference type="Gene3D" id="2.40.10.10">
    <property type="entry name" value="Trypsin-like serine proteases"/>
    <property type="match status" value="1"/>
</dbReference>
<accession>A0AAV0ENJ4</accession>
<sequence length="231" mass="25183">MTCAHLFSKQASTQHILLRKINENGLWHEGVIVYQKPSLELVLLKVQGIENCDSVNFCADGSISAGEPLFHMGNPQNFVGTFATGHCLFPCKNVVVPSVRLTCAEYESQALARTPEYRIMGDIWNMESFPSGKKFAYEKELNPLIPIIQMSGLVGGGGSSGGPVFNTNQELVGMLVMGADGFEIAIHVSMLKQFLKDAAENSKIGHDDEAGSSKKPKTGSSKKLQRWGHNI</sequence>
<feature type="region of interest" description="Disordered" evidence="1">
    <location>
        <begin position="203"/>
        <end position="231"/>
    </location>
</feature>
<evidence type="ECO:0000256" key="1">
    <source>
        <dbReference type="SAM" id="MobiDB-lite"/>
    </source>
</evidence>
<dbReference type="Proteomes" id="UP001152523">
    <property type="component" value="Unassembled WGS sequence"/>
</dbReference>
<dbReference type="AlphaFoldDB" id="A0AAV0ENJ4"/>
<protein>
    <submittedName>
        <fullName evidence="2">Uncharacterized protein</fullName>
    </submittedName>
</protein>
<keyword evidence="3" id="KW-1185">Reference proteome</keyword>
<proteinExistence type="predicted"/>